<keyword evidence="6" id="KW-0239">DNA-directed DNA polymerase</keyword>
<sequence>MKIDARSLPRVTKDPGAWHVILLHGEDTGLIRERAQDATRQIAGSTDDPFRVAVLDKETHDRLEEEATALSLMGGRRVVRVRDASDSLLKAVTTLLDAPTDTLVILEAPSLPSRSKLRALLEKRQDCASVGCYPEEGRTLEGTITQMLTAHHVRIEQDALHWLTGRLGSDRGAARSEVEKLALYAGDTGTLTLDDARACIGDAGSVSIEDAAFAATEGRRADADLAIERALAEGTSPITIARAFLSHLHRLRRVRAAMADGESRTEAVKALRPPVFFKRTAGFNRALDLWSLAALTEALQETQALELACKQTGAPDELLCKRHVATLCAKAARAARRY</sequence>
<accession>A0A6N3SM74</accession>
<evidence type="ECO:0000256" key="7">
    <source>
        <dbReference type="ARBA" id="ARBA00034754"/>
    </source>
</evidence>
<dbReference type="Gene3D" id="1.10.8.60">
    <property type="match status" value="1"/>
</dbReference>
<dbReference type="Proteomes" id="UP000032671">
    <property type="component" value="Unassembled WGS sequence"/>
</dbReference>
<dbReference type="Gene3D" id="3.40.50.300">
    <property type="entry name" value="P-loop containing nucleotide triphosphate hydrolases"/>
    <property type="match status" value="1"/>
</dbReference>
<comment type="caution">
    <text evidence="10">The sequence shown here is derived from an EMBL/GenBank/DDBJ whole genome shotgun (WGS) entry which is preliminary data.</text>
</comment>
<name>A0A0D6N690_9PROT</name>
<dbReference type="GO" id="GO:0003677">
    <property type="term" value="F:DNA binding"/>
    <property type="evidence" value="ECO:0007669"/>
    <property type="project" value="InterPro"/>
</dbReference>
<comment type="similarity">
    <text evidence="7">Belongs to the DNA polymerase HolA subunit family.</text>
</comment>
<organism evidence="10 12">
    <name type="scientific">Acetobacter cibinongensis</name>
    <dbReference type="NCBI Taxonomy" id="146475"/>
    <lineage>
        <taxon>Bacteria</taxon>
        <taxon>Pseudomonadati</taxon>
        <taxon>Pseudomonadota</taxon>
        <taxon>Alphaproteobacteria</taxon>
        <taxon>Acetobacterales</taxon>
        <taxon>Acetobacteraceae</taxon>
        <taxon>Acetobacter</taxon>
    </lineage>
</organism>
<evidence type="ECO:0000259" key="9">
    <source>
        <dbReference type="Pfam" id="PF06144"/>
    </source>
</evidence>
<gene>
    <name evidence="10" type="ORF">Abci_017_267</name>
    <name evidence="11" type="ORF">ACI01nite_10230</name>
</gene>
<dbReference type="NCBIfam" id="TIGR01128">
    <property type="entry name" value="holA"/>
    <property type="match status" value="1"/>
</dbReference>
<evidence type="ECO:0000313" key="11">
    <source>
        <dbReference type="EMBL" id="GEL58421.1"/>
    </source>
</evidence>
<dbReference type="GO" id="GO:0009360">
    <property type="term" value="C:DNA polymerase III complex"/>
    <property type="evidence" value="ECO:0007669"/>
    <property type="project" value="InterPro"/>
</dbReference>
<evidence type="ECO:0000313" key="10">
    <source>
        <dbReference type="EMBL" id="GAN61083.1"/>
    </source>
</evidence>
<dbReference type="PANTHER" id="PTHR34388:SF1">
    <property type="entry name" value="DNA POLYMERASE III SUBUNIT DELTA"/>
    <property type="match status" value="1"/>
</dbReference>
<dbReference type="Pfam" id="PF06144">
    <property type="entry name" value="DNA_pol3_delta"/>
    <property type="match status" value="1"/>
</dbReference>
<reference evidence="10 12" key="1">
    <citation type="submission" date="2012-11" db="EMBL/GenBank/DDBJ databases">
        <title>Whole genome sequence of Acetobacter cibinongensis 4H-1.</title>
        <authorList>
            <person name="Azuma Y."/>
            <person name="Higashiura N."/>
            <person name="Hirakawa H."/>
            <person name="Matsushita K."/>
        </authorList>
    </citation>
    <scope>NUCLEOTIDE SEQUENCE [LARGE SCALE GENOMIC DNA]</scope>
    <source>
        <strain evidence="10 12">4H-1</strain>
    </source>
</reference>
<dbReference type="InterPro" id="IPR010372">
    <property type="entry name" value="DNA_pol3_delta_N"/>
</dbReference>
<dbReference type="GO" id="GO:0006261">
    <property type="term" value="P:DNA-templated DNA replication"/>
    <property type="evidence" value="ECO:0007669"/>
    <property type="project" value="TreeGrafter"/>
</dbReference>
<evidence type="ECO:0000313" key="13">
    <source>
        <dbReference type="Proteomes" id="UP000321891"/>
    </source>
</evidence>
<dbReference type="SUPFAM" id="SSF48019">
    <property type="entry name" value="post-AAA+ oligomerization domain-like"/>
    <property type="match status" value="1"/>
</dbReference>
<dbReference type="SUPFAM" id="SSF52540">
    <property type="entry name" value="P-loop containing nucleoside triphosphate hydrolases"/>
    <property type="match status" value="1"/>
</dbReference>
<dbReference type="EMBL" id="BJVU01000003">
    <property type="protein sequence ID" value="GEL58421.1"/>
    <property type="molecule type" value="Genomic_DNA"/>
</dbReference>
<accession>A0A0D6N690</accession>
<protein>
    <recommendedName>
        <fullName evidence="2">DNA polymerase III subunit delta</fullName>
        <ecNumber evidence="1">2.7.7.7</ecNumber>
    </recommendedName>
</protein>
<keyword evidence="3" id="KW-0808">Transferase</keyword>
<keyword evidence="5" id="KW-0235">DNA replication</keyword>
<evidence type="ECO:0000256" key="6">
    <source>
        <dbReference type="ARBA" id="ARBA00022932"/>
    </source>
</evidence>
<dbReference type="Proteomes" id="UP000321891">
    <property type="component" value="Unassembled WGS sequence"/>
</dbReference>
<evidence type="ECO:0000256" key="1">
    <source>
        <dbReference type="ARBA" id="ARBA00012417"/>
    </source>
</evidence>
<dbReference type="GO" id="GO:0003887">
    <property type="term" value="F:DNA-directed DNA polymerase activity"/>
    <property type="evidence" value="ECO:0007669"/>
    <property type="project" value="UniProtKB-KW"/>
</dbReference>
<dbReference type="InterPro" id="IPR027417">
    <property type="entry name" value="P-loop_NTPase"/>
</dbReference>
<keyword evidence="4" id="KW-0548">Nucleotidyltransferase</keyword>
<evidence type="ECO:0000256" key="8">
    <source>
        <dbReference type="ARBA" id="ARBA00049244"/>
    </source>
</evidence>
<dbReference type="STRING" id="1231339.Abci_017_267"/>
<evidence type="ECO:0000256" key="4">
    <source>
        <dbReference type="ARBA" id="ARBA00022695"/>
    </source>
</evidence>
<evidence type="ECO:0000313" key="12">
    <source>
        <dbReference type="Proteomes" id="UP000032671"/>
    </source>
</evidence>
<reference evidence="11 13" key="2">
    <citation type="submission" date="2019-07" db="EMBL/GenBank/DDBJ databases">
        <title>Whole genome shotgun sequence of Acetobacter cibinongensis NBRC 16605.</title>
        <authorList>
            <person name="Hosoyama A."/>
            <person name="Uohara A."/>
            <person name="Ohji S."/>
            <person name="Ichikawa N."/>
        </authorList>
    </citation>
    <scope>NUCLEOTIDE SEQUENCE [LARGE SCALE GENOMIC DNA]</scope>
    <source>
        <strain evidence="11 13">NBRC 16605</strain>
    </source>
</reference>
<evidence type="ECO:0000256" key="5">
    <source>
        <dbReference type="ARBA" id="ARBA00022705"/>
    </source>
</evidence>
<evidence type="ECO:0000256" key="3">
    <source>
        <dbReference type="ARBA" id="ARBA00022679"/>
    </source>
</evidence>
<dbReference type="RefSeq" id="WP_048839091.1">
    <property type="nucleotide sequence ID" value="NZ_BAMV01000017.1"/>
</dbReference>
<dbReference type="AlphaFoldDB" id="A0A0D6N690"/>
<dbReference type="EMBL" id="BAMV01000017">
    <property type="protein sequence ID" value="GAN61083.1"/>
    <property type="molecule type" value="Genomic_DNA"/>
</dbReference>
<dbReference type="EC" id="2.7.7.7" evidence="1"/>
<dbReference type="InterPro" id="IPR005790">
    <property type="entry name" value="DNA_polIII_delta"/>
</dbReference>
<feature type="domain" description="DNA polymerase III delta N-terminal" evidence="9">
    <location>
        <begin position="22"/>
        <end position="124"/>
    </location>
</feature>
<proteinExistence type="inferred from homology"/>
<comment type="catalytic activity">
    <reaction evidence="8">
        <text>DNA(n) + a 2'-deoxyribonucleoside 5'-triphosphate = DNA(n+1) + diphosphate</text>
        <dbReference type="Rhea" id="RHEA:22508"/>
        <dbReference type="Rhea" id="RHEA-COMP:17339"/>
        <dbReference type="Rhea" id="RHEA-COMP:17340"/>
        <dbReference type="ChEBI" id="CHEBI:33019"/>
        <dbReference type="ChEBI" id="CHEBI:61560"/>
        <dbReference type="ChEBI" id="CHEBI:173112"/>
        <dbReference type="EC" id="2.7.7.7"/>
    </reaction>
</comment>
<evidence type="ECO:0000256" key="2">
    <source>
        <dbReference type="ARBA" id="ARBA00017703"/>
    </source>
</evidence>
<dbReference type="InterPro" id="IPR008921">
    <property type="entry name" value="DNA_pol3_clamp-load_cplx_C"/>
</dbReference>
<dbReference type="PANTHER" id="PTHR34388">
    <property type="entry name" value="DNA POLYMERASE III SUBUNIT DELTA"/>
    <property type="match status" value="1"/>
</dbReference>
<dbReference type="Gene3D" id="1.20.272.10">
    <property type="match status" value="1"/>
</dbReference>
<keyword evidence="13" id="KW-1185">Reference proteome</keyword>